<protein>
    <recommendedName>
        <fullName evidence="2">DUF642 domain-containing protein</fullName>
    </recommendedName>
</protein>
<sequence length="187" mass="19554">MKKLIVIIIFLVCCSSVFAQSNINEDTIHFVGQASAFTVGSELVTDGGFPSFDNWTQGTWTLAGGVASEDNAGANSDLTQVLTGLTDGRLYRIQFEVTAYTDGVVTTRFDGVAIESYTQVGVFTEYGIAMGTTASITIRADATFTGSIDNVSVVAWVGDLDAGGGSTIAPFSGNSLSDYMGAEGQPL</sequence>
<gene>
    <name evidence="1" type="ORF">LCGC14_2597400</name>
</gene>
<proteinExistence type="predicted"/>
<name>A0A0F9D2J3_9ZZZZ</name>
<dbReference type="AlphaFoldDB" id="A0A0F9D2J3"/>
<reference evidence="1" key="1">
    <citation type="journal article" date="2015" name="Nature">
        <title>Complex archaea that bridge the gap between prokaryotes and eukaryotes.</title>
        <authorList>
            <person name="Spang A."/>
            <person name="Saw J.H."/>
            <person name="Jorgensen S.L."/>
            <person name="Zaremba-Niedzwiedzka K."/>
            <person name="Martijn J."/>
            <person name="Lind A.E."/>
            <person name="van Eijk R."/>
            <person name="Schleper C."/>
            <person name="Guy L."/>
            <person name="Ettema T.J."/>
        </authorList>
    </citation>
    <scope>NUCLEOTIDE SEQUENCE</scope>
</reference>
<dbReference type="EMBL" id="LAZR01043764">
    <property type="protein sequence ID" value="KKL06303.1"/>
    <property type="molecule type" value="Genomic_DNA"/>
</dbReference>
<comment type="caution">
    <text evidence="1">The sequence shown here is derived from an EMBL/GenBank/DDBJ whole genome shotgun (WGS) entry which is preliminary data.</text>
</comment>
<organism evidence="1">
    <name type="scientific">marine sediment metagenome</name>
    <dbReference type="NCBI Taxonomy" id="412755"/>
    <lineage>
        <taxon>unclassified sequences</taxon>
        <taxon>metagenomes</taxon>
        <taxon>ecological metagenomes</taxon>
    </lineage>
</organism>
<accession>A0A0F9D2J3</accession>
<evidence type="ECO:0008006" key="2">
    <source>
        <dbReference type="Google" id="ProtNLM"/>
    </source>
</evidence>
<evidence type="ECO:0000313" key="1">
    <source>
        <dbReference type="EMBL" id="KKL06303.1"/>
    </source>
</evidence>
<feature type="non-terminal residue" evidence="1">
    <location>
        <position position="187"/>
    </location>
</feature>